<comment type="caution">
    <text evidence="2">The sequence shown here is derived from an EMBL/GenBank/DDBJ whole genome shotgun (WGS) entry which is preliminary data.</text>
</comment>
<dbReference type="OrthoDB" id="10051975at2759"/>
<protein>
    <recommendedName>
        <fullName evidence="4">MADF domain-containing protein</fullName>
    </recommendedName>
</protein>
<gene>
    <name evidence="2" type="ORF">EVAR_69345_1</name>
</gene>
<dbReference type="AlphaFoldDB" id="A0A4C2A227"/>
<evidence type="ECO:0000256" key="1">
    <source>
        <dbReference type="SAM" id="MobiDB-lite"/>
    </source>
</evidence>
<evidence type="ECO:0008006" key="4">
    <source>
        <dbReference type="Google" id="ProtNLM"/>
    </source>
</evidence>
<feature type="region of interest" description="Disordered" evidence="1">
    <location>
        <begin position="49"/>
        <end position="101"/>
    </location>
</feature>
<sequence>METWTEDASVQLIELYQHNPLTWDPKHEDYYKKKIRRLMHGLVYCKNWESSNTPGEELNNNPKEELNNNQAEGQSNNPEEETDTHTESSVPFEKPRRFNQPGNKLFKSAVDVLNNVQKRLGAPTEVNCIKNVDKNTKAFTDFSASKMDSYSAQTKMAMQHAIFKMIMKADMGHYKYLHSQVTYRTGYHTGYSSNQYSASPSTSRLSTNLNEIDSSYQQPSSVDTQSTLSDTIERLSDFV</sequence>
<dbReference type="EMBL" id="BGZK01002482">
    <property type="protein sequence ID" value="GBP94260.1"/>
    <property type="molecule type" value="Genomic_DNA"/>
</dbReference>
<dbReference type="Proteomes" id="UP000299102">
    <property type="component" value="Unassembled WGS sequence"/>
</dbReference>
<evidence type="ECO:0000313" key="3">
    <source>
        <dbReference type="Proteomes" id="UP000299102"/>
    </source>
</evidence>
<name>A0A4C2A227_EUMVA</name>
<reference evidence="2 3" key="1">
    <citation type="journal article" date="2019" name="Commun. Biol.">
        <title>The bagworm genome reveals a unique fibroin gene that provides high tensile strength.</title>
        <authorList>
            <person name="Kono N."/>
            <person name="Nakamura H."/>
            <person name="Ohtoshi R."/>
            <person name="Tomita M."/>
            <person name="Numata K."/>
            <person name="Arakawa K."/>
        </authorList>
    </citation>
    <scope>NUCLEOTIDE SEQUENCE [LARGE SCALE GENOMIC DNA]</scope>
</reference>
<evidence type="ECO:0000313" key="2">
    <source>
        <dbReference type="EMBL" id="GBP94260.1"/>
    </source>
</evidence>
<accession>A0A4C2A227</accession>
<keyword evidence="3" id="KW-1185">Reference proteome</keyword>
<proteinExistence type="predicted"/>
<organism evidence="2 3">
    <name type="scientific">Eumeta variegata</name>
    <name type="common">Bagworm moth</name>
    <name type="synonym">Eumeta japonica</name>
    <dbReference type="NCBI Taxonomy" id="151549"/>
    <lineage>
        <taxon>Eukaryota</taxon>
        <taxon>Metazoa</taxon>
        <taxon>Ecdysozoa</taxon>
        <taxon>Arthropoda</taxon>
        <taxon>Hexapoda</taxon>
        <taxon>Insecta</taxon>
        <taxon>Pterygota</taxon>
        <taxon>Neoptera</taxon>
        <taxon>Endopterygota</taxon>
        <taxon>Lepidoptera</taxon>
        <taxon>Glossata</taxon>
        <taxon>Ditrysia</taxon>
        <taxon>Tineoidea</taxon>
        <taxon>Psychidae</taxon>
        <taxon>Oiketicinae</taxon>
        <taxon>Eumeta</taxon>
    </lineage>
</organism>